<reference evidence="1" key="1">
    <citation type="submission" date="2013-04" db="EMBL/GenBank/DDBJ databases">
        <authorList>
            <person name="Qu J."/>
            <person name="Murali S.C."/>
            <person name="Bandaranaike D."/>
            <person name="Bellair M."/>
            <person name="Blankenburg K."/>
            <person name="Chao H."/>
            <person name="Dinh H."/>
            <person name="Doddapaneni H."/>
            <person name="Downs B."/>
            <person name="Dugan-Rocha S."/>
            <person name="Elkadiri S."/>
            <person name="Gnanaolivu R.D."/>
            <person name="Hernandez B."/>
            <person name="Javaid M."/>
            <person name="Jayaseelan J.C."/>
            <person name="Lee S."/>
            <person name="Li M."/>
            <person name="Ming W."/>
            <person name="Munidasa M."/>
            <person name="Muniz J."/>
            <person name="Nguyen L."/>
            <person name="Ongeri F."/>
            <person name="Osuji N."/>
            <person name="Pu L.-L."/>
            <person name="Puazo M."/>
            <person name="Qu C."/>
            <person name="Quiroz J."/>
            <person name="Raj R."/>
            <person name="Weissenberger G."/>
            <person name="Xin Y."/>
            <person name="Zou X."/>
            <person name="Han Y."/>
            <person name="Richards S."/>
            <person name="Worley K."/>
            <person name="Muzny D."/>
            <person name="Gibbs R."/>
        </authorList>
    </citation>
    <scope>NUCLEOTIDE SEQUENCE</scope>
    <source>
        <strain evidence="1">Sampled in the wild</strain>
    </source>
</reference>
<dbReference type="Gene3D" id="3.40.50.1820">
    <property type="entry name" value="alpha/beta hydrolase"/>
    <property type="match status" value="1"/>
</dbReference>
<dbReference type="InterPro" id="IPR008547">
    <property type="entry name" value="DUF829_TMEM53"/>
</dbReference>
<gene>
    <name evidence="1" type="ORF">J437_LFUL003574</name>
</gene>
<dbReference type="SUPFAM" id="SSF53474">
    <property type="entry name" value="alpha/beta-Hydrolases"/>
    <property type="match status" value="1"/>
</dbReference>
<dbReference type="GO" id="GO:0017171">
    <property type="term" value="F:serine hydrolase activity"/>
    <property type="evidence" value="ECO:0007669"/>
    <property type="project" value="TreeGrafter"/>
</dbReference>
<proteinExistence type="predicted"/>
<dbReference type="PANTHER" id="PTHR20908">
    <property type="entry name" value="LD15586P"/>
    <property type="match status" value="1"/>
</dbReference>
<dbReference type="InterPro" id="IPR029058">
    <property type="entry name" value="AB_hydrolase_fold"/>
</dbReference>
<dbReference type="AlphaFoldDB" id="A0A8K0JVL1"/>
<keyword evidence="2" id="KW-1185">Reference proteome</keyword>
<evidence type="ECO:0000313" key="2">
    <source>
        <dbReference type="Proteomes" id="UP000792457"/>
    </source>
</evidence>
<organism evidence="1 2">
    <name type="scientific">Ladona fulva</name>
    <name type="common">Scarce chaser dragonfly</name>
    <name type="synonym">Libellula fulva</name>
    <dbReference type="NCBI Taxonomy" id="123851"/>
    <lineage>
        <taxon>Eukaryota</taxon>
        <taxon>Metazoa</taxon>
        <taxon>Ecdysozoa</taxon>
        <taxon>Arthropoda</taxon>
        <taxon>Hexapoda</taxon>
        <taxon>Insecta</taxon>
        <taxon>Pterygota</taxon>
        <taxon>Palaeoptera</taxon>
        <taxon>Odonata</taxon>
        <taxon>Epiprocta</taxon>
        <taxon>Anisoptera</taxon>
        <taxon>Libelluloidea</taxon>
        <taxon>Libellulidae</taxon>
        <taxon>Ladona</taxon>
    </lineage>
</organism>
<evidence type="ECO:0000313" key="1">
    <source>
        <dbReference type="EMBL" id="KAG8223223.1"/>
    </source>
</evidence>
<protein>
    <submittedName>
        <fullName evidence="1">Uncharacterized protein</fullName>
    </submittedName>
</protein>
<dbReference type="EMBL" id="KZ308155">
    <property type="protein sequence ID" value="KAG8223223.1"/>
    <property type="molecule type" value="Genomic_DNA"/>
</dbReference>
<sequence length="318" mass="35975">MVLLRTSWLLQHSAKQLLNISKVQISPGNETKLQPFLFRGMHVFRPIAGFELTTKDEGVSLVKKEKQEGVKDKDLRLSFKKESRPPLVVLLPWLMSKPKHIKKFSSYYLSHNFDVLSVRTTPGQILWPTKGSQIVAADLATFLVHNPQYDQLIIHGFSVGAYVWGEVMARLIDLGHSNNAAESSVTPYDDVGARVRGCIWDSACDFMELPRGVFYERATQHYIRSSQIFHSAPMRCPSLLLFSKSDPIGTAKANLGLYKEWTGFGMKVYTKCWEKSAHVAHYLNHPHEYIAEVTKFLEAIGLISGLKKDSIRVKVSNV</sequence>
<dbReference type="Pfam" id="PF05705">
    <property type="entry name" value="DUF829"/>
    <property type="match status" value="2"/>
</dbReference>
<name>A0A8K0JVL1_LADFU</name>
<comment type="caution">
    <text evidence="1">The sequence shown here is derived from an EMBL/GenBank/DDBJ whole genome shotgun (WGS) entry which is preliminary data.</text>
</comment>
<dbReference type="Proteomes" id="UP000792457">
    <property type="component" value="Unassembled WGS sequence"/>
</dbReference>
<dbReference type="PANTHER" id="PTHR20908:SF1">
    <property type="entry name" value="LD15586P"/>
    <property type="match status" value="1"/>
</dbReference>
<reference evidence="1" key="2">
    <citation type="submission" date="2017-10" db="EMBL/GenBank/DDBJ databases">
        <title>Ladona fulva Genome sequencing and assembly.</title>
        <authorList>
            <person name="Murali S."/>
            <person name="Richards S."/>
            <person name="Bandaranaike D."/>
            <person name="Bellair M."/>
            <person name="Blankenburg K."/>
            <person name="Chao H."/>
            <person name="Dinh H."/>
            <person name="Doddapaneni H."/>
            <person name="Dugan-Rocha S."/>
            <person name="Elkadiri S."/>
            <person name="Gnanaolivu R."/>
            <person name="Hernandez B."/>
            <person name="Skinner E."/>
            <person name="Javaid M."/>
            <person name="Lee S."/>
            <person name="Li M."/>
            <person name="Ming W."/>
            <person name="Munidasa M."/>
            <person name="Muniz J."/>
            <person name="Nguyen L."/>
            <person name="Hughes D."/>
            <person name="Osuji N."/>
            <person name="Pu L.-L."/>
            <person name="Puazo M."/>
            <person name="Qu C."/>
            <person name="Quiroz J."/>
            <person name="Raj R."/>
            <person name="Weissenberger G."/>
            <person name="Xin Y."/>
            <person name="Zou X."/>
            <person name="Han Y."/>
            <person name="Worley K."/>
            <person name="Muzny D."/>
            <person name="Gibbs R."/>
        </authorList>
    </citation>
    <scope>NUCLEOTIDE SEQUENCE</scope>
    <source>
        <strain evidence="1">Sampled in the wild</strain>
    </source>
</reference>
<dbReference type="OrthoDB" id="77878at2759"/>
<accession>A0A8K0JVL1</accession>